<evidence type="ECO:0000313" key="12">
    <source>
        <dbReference type="Proteomes" id="UP000014605"/>
    </source>
</evidence>
<feature type="transmembrane region" description="Helical" evidence="10">
    <location>
        <begin position="173"/>
        <end position="196"/>
    </location>
</feature>
<dbReference type="GO" id="GO:0005886">
    <property type="term" value="C:plasma membrane"/>
    <property type="evidence" value="ECO:0007669"/>
    <property type="project" value="UniProtKB-SubCell"/>
</dbReference>
<dbReference type="PATRIC" id="fig|1125702.3.peg.358"/>
<comment type="subcellular location">
    <subcellularLocation>
        <location evidence="1">Cell membrane</location>
        <topology evidence="1">Multi-pass membrane protein</topology>
    </subcellularLocation>
</comment>
<evidence type="ECO:0000256" key="9">
    <source>
        <dbReference type="ARBA" id="ARBA00031636"/>
    </source>
</evidence>
<dbReference type="NCBIfam" id="TIGR00797">
    <property type="entry name" value="matE"/>
    <property type="match status" value="1"/>
</dbReference>
<keyword evidence="6 10" id="KW-1133">Transmembrane helix</keyword>
<feature type="transmembrane region" description="Helical" evidence="10">
    <location>
        <begin position="396"/>
        <end position="416"/>
    </location>
</feature>
<feature type="transmembrane region" description="Helical" evidence="10">
    <location>
        <begin position="24"/>
        <end position="45"/>
    </location>
</feature>
<dbReference type="Pfam" id="PF01554">
    <property type="entry name" value="MatE"/>
    <property type="match status" value="2"/>
</dbReference>
<keyword evidence="4" id="KW-1003">Cell membrane</keyword>
<dbReference type="InterPro" id="IPR048279">
    <property type="entry name" value="MdtK-like"/>
</dbReference>
<evidence type="ECO:0000256" key="4">
    <source>
        <dbReference type="ARBA" id="ARBA00022475"/>
    </source>
</evidence>
<proteinExistence type="predicted"/>
<organism evidence="11 12">
    <name type="scientific">Treponema vincentii F0403</name>
    <dbReference type="NCBI Taxonomy" id="1125702"/>
    <lineage>
        <taxon>Bacteria</taxon>
        <taxon>Pseudomonadati</taxon>
        <taxon>Spirochaetota</taxon>
        <taxon>Spirochaetia</taxon>
        <taxon>Spirochaetales</taxon>
        <taxon>Treponemataceae</taxon>
        <taxon>Treponema</taxon>
    </lineage>
</organism>
<sequence length="460" mass="50191">MEEVKARPIGPAENKMGIMPIMKLILNMSLPMMFSMLIMALYNIVDSIFVAKISEDALTAVSLAFPIQNLMISFAVGTGVGVNALLSKRLGQHNQEDVNKTAMNAVFLAACNFIVFFIAGLILVRPYLASQGVEANIIAYGEEYLNIVLSMSFALFFGITFDRLLQSTGLTLYTMYSQLSGAVFNVIFDPLLIFGIGPFPKMGIRGAALATVLGQIIGLCVSVFCNLTKNREIQFKLKNIVPEPRIIAEIYKVGVPSILLSSITSVTTYFLNIILSAFSSTAIAVYGVYFKLNSFIFMPVFGLNNGMVPIIAYNYGAQNRKRITVTIRNGLLLAIGIMLFGMALFELFPAQLLGLFDASPAMLAIGVPAIRIIACSFIGAALGITFSSVFQAFGSAVYSMIATFVRQIVALLPAAYLLSLTGDVNAIWWSYLIAEVVSIIACLFFMHRIYKKKIAPMPMN</sequence>
<dbReference type="RefSeq" id="WP_016517940.1">
    <property type="nucleotide sequence ID" value="NZ_KE332512.1"/>
</dbReference>
<dbReference type="HOGENOM" id="CLU_012893_0_1_12"/>
<keyword evidence="7" id="KW-0406">Ion transport</keyword>
<dbReference type="PANTHER" id="PTHR43298:SF2">
    <property type="entry name" value="FMN_FAD EXPORTER YEEO-RELATED"/>
    <property type="match status" value="1"/>
</dbReference>
<feature type="transmembrane region" description="Helical" evidence="10">
    <location>
        <begin position="144"/>
        <end position="161"/>
    </location>
</feature>
<keyword evidence="12" id="KW-1185">Reference proteome</keyword>
<feature type="transmembrane region" description="Helical" evidence="10">
    <location>
        <begin position="65"/>
        <end position="86"/>
    </location>
</feature>
<dbReference type="AlphaFoldDB" id="S3LUA5"/>
<protein>
    <recommendedName>
        <fullName evidence="9">Multidrug-efflux transporter</fullName>
    </recommendedName>
</protein>
<name>S3LUA5_9SPIR</name>
<evidence type="ECO:0000256" key="3">
    <source>
        <dbReference type="ARBA" id="ARBA00022449"/>
    </source>
</evidence>
<evidence type="ECO:0000256" key="1">
    <source>
        <dbReference type="ARBA" id="ARBA00004651"/>
    </source>
</evidence>
<dbReference type="CDD" id="cd13144">
    <property type="entry name" value="MATE_like_4"/>
    <property type="match status" value="1"/>
</dbReference>
<keyword evidence="5 10" id="KW-0812">Transmembrane</keyword>
<dbReference type="EMBL" id="ATFC01000001">
    <property type="protein sequence ID" value="EPF48077.1"/>
    <property type="molecule type" value="Genomic_DNA"/>
</dbReference>
<feature type="transmembrane region" description="Helical" evidence="10">
    <location>
        <begin position="269"/>
        <end position="289"/>
    </location>
</feature>
<dbReference type="PANTHER" id="PTHR43298">
    <property type="entry name" value="MULTIDRUG RESISTANCE PROTEIN NORM-RELATED"/>
    <property type="match status" value="1"/>
</dbReference>
<gene>
    <name evidence="11" type="ORF">HMPREF1222_00341</name>
</gene>
<feature type="transmembrane region" description="Helical" evidence="10">
    <location>
        <begin position="329"/>
        <end position="349"/>
    </location>
</feature>
<evidence type="ECO:0000256" key="2">
    <source>
        <dbReference type="ARBA" id="ARBA00022448"/>
    </source>
</evidence>
<dbReference type="GO" id="GO:0042910">
    <property type="term" value="F:xenobiotic transmembrane transporter activity"/>
    <property type="evidence" value="ECO:0007669"/>
    <property type="project" value="InterPro"/>
</dbReference>
<keyword evidence="3" id="KW-0050">Antiport</keyword>
<feature type="transmembrane region" description="Helical" evidence="10">
    <location>
        <begin position="208"/>
        <end position="228"/>
    </location>
</feature>
<evidence type="ECO:0000256" key="10">
    <source>
        <dbReference type="SAM" id="Phobius"/>
    </source>
</evidence>
<dbReference type="PIRSF" id="PIRSF006603">
    <property type="entry name" value="DinF"/>
    <property type="match status" value="1"/>
</dbReference>
<dbReference type="GO" id="GO:0015297">
    <property type="term" value="F:antiporter activity"/>
    <property type="evidence" value="ECO:0007669"/>
    <property type="project" value="UniProtKB-KW"/>
</dbReference>
<reference evidence="11 12" key="1">
    <citation type="submission" date="2013-04" db="EMBL/GenBank/DDBJ databases">
        <title>The Genome Sequence of Treponema vincentii F0403.</title>
        <authorList>
            <consortium name="The Broad Institute Genomics Platform"/>
            <person name="Earl A."/>
            <person name="Ward D."/>
            <person name="Feldgarden M."/>
            <person name="Gevers D."/>
            <person name="Leonetti C."/>
            <person name="Izard J."/>
            <person name="Walker B."/>
            <person name="Young S."/>
            <person name="Zeng Q."/>
            <person name="Gargeya S."/>
            <person name="Fitzgerald M."/>
            <person name="Haas B."/>
            <person name="Abouelleil A."/>
            <person name="Allen A.W."/>
            <person name="Alvarado L."/>
            <person name="Arachchi H.M."/>
            <person name="Berlin A.M."/>
            <person name="Chapman S.B."/>
            <person name="Gainer-Dewar J."/>
            <person name="Goldberg J."/>
            <person name="Griggs A."/>
            <person name="Gujja S."/>
            <person name="Hansen M."/>
            <person name="Howarth C."/>
            <person name="Imamovic A."/>
            <person name="Ireland A."/>
            <person name="Larimer J."/>
            <person name="McCowan C."/>
            <person name="Murphy C."/>
            <person name="Pearson M."/>
            <person name="Poon T.W."/>
            <person name="Priest M."/>
            <person name="Roberts A."/>
            <person name="Saif S."/>
            <person name="Shea T."/>
            <person name="Sisk P."/>
            <person name="Sykes S."/>
            <person name="Wortman J."/>
            <person name="Nusbaum C."/>
            <person name="Birren B."/>
        </authorList>
    </citation>
    <scope>NUCLEOTIDE SEQUENCE [LARGE SCALE GENOMIC DNA]</scope>
    <source>
        <strain evidence="11 12">F0403</strain>
    </source>
</reference>
<dbReference type="Proteomes" id="UP000014605">
    <property type="component" value="Unassembled WGS sequence"/>
</dbReference>
<dbReference type="InterPro" id="IPR050222">
    <property type="entry name" value="MATE_MdtK"/>
</dbReference>
<keyword evidence="2" id="KW-0813">Transport</keyword>
<dbReference type="InterPro" id="IPR002528">
    <property type="entry name" value="MATE_fam"/>
</dbReference>
<accession>S3LUA5</accession>
<comment type="caution">
    <text evidence="11">The sequence shown here is derived from an EMBL/GenBank/DDBJ whole genome shotgun (WGS) entry which is preliminary data.</text>
</comment>
<feature type="transmembrane region" description="Helical" evidence="10">
    <location>
        <begin position="295"/>
        <end position="317"/>
    </location>
</feature>
<feature type="transmembrane region" description="Helical" evidence="10">
    <location>
        <begin position="428"/>
        <end position="450"/>
    </location>
</feature>
<feature type="transmembrane region" description="Helical" evidence="10">
    <location>
        <begin position="106"/>
        <end position="124"/>
    </location>
</feature>
<dbReference type="GeneID" id="301460546"/>
<feature type="transmembrane region" description="Helical" evidence="10">
    <location>
        <begin position="361"/>
        <end position="384"/>
    </location>
</feature>
<dbReference type="GO" id="GO:0006811">
    <property type="term" value="P:monoatomic ion transport"/>
    <property type="evidence" value="ECO:0007669"/>
    <property type="project" value="UniProtKB-KW"/>
</dbReference>
<evidence type="ECO:0000256" key="8">
    <source>
        <dbReference type="ARBA" id="ARBA00023136"/>
    </source>
</evidence>
<keyword evidence="8 10" id="KW-0472">Membrane</keyword>
<evidence type="ECO:0000256" key="7">
    <source>
        <dbReference type="ARBA" id="ARBA00023065"/>
    </source>
</evidence>
<evidence type="ECO:0000256" key="5">
    <source>
        <dbReference type="ARBA" id="ARBA00022692"/>
    </source>
</evidence>
<evidence type="ECO:0000256" key="6">
    <source>
        <dbReference type="ARBA" id="ARBA00022989"/>
    </source>
</evidence>
<evidence type="ECO:0000313" key="11">
    <source>
        <dbReference type="EMBL" id="EPF48077.1"/>
    </source>
</evidence>